<dbReference type="InterPro" id="IPR033443">
    <property type="entry name" value="PROP1-like_PPR_dom"/>
</dbReference>
<feature type="repeat" description="PPR" evidence="2">
    <location>
        <begin position="537"/>
        <end position="571"/>
    </location>
</feature>
<dbReference type="EMBL" id="CAUYUJ010003337">
    <property type="protein sequence ID" value="CAK0804913.1"/>
    <property type="molecule type" value="Genomic_DNA"/>
</dbReference>
<evidence type="ECO:0000259" key="4">
    <source>
        <dbReference type="Pfam" id="PF17177"/>
    </source>
</evidence>
<sequence length="858" mass="91464">MLPWRKQDKSPPEERAAMELIFKVANATVGAVVYEAAKGGSPPAAPPLPSTPQRSQKQRLSGQRGRTPQTQTPLTRASTTDCADDASPQTHGTQDGEEDDDEDLDGLGVLDLSLEELDDDEVLQSPPLASPKGRGRGPPRGGSKGGGKGGASSREFGPTPPPPGSLKALPADQVQRFLELVQRGDCAEALKALRRVRRAVKGRGCSKEAFGGTRALLHHLLEAYAQAGRLPEALDLLGDMKGGAEARLVSAAAFNAVLRGLLTRGSLDEARWIVREEMPRLGVAPNESSLNLLMDTMARAGPAHLEEAWDVLEDMQRRGLRADKYTVSILTKGISERVDKRRVPRSVALVEHFLKSQPDDVDEVLVNSLLDVFCRMNDMNRLEATLTKMREYGIRGSAVTYGTIVKAYGRAGNIEKVVQAWDAMSKEGLEANAVTYGCMLDACVKCGHLDRAFQVFGRMKEQGIHKNTILYATLIKGLAKSKDPSAARKLHQEMVAEGVNCNVVVFNSLIDACVRASDLNGAAEVLQEMTSAGVRPDLITFSTLIKGYCNSGELHKAMRLSEELQARNLQCDEIVYNSLLEGCVKAGDLQLGLRLFSEMRGRNVLPSPVTFSIMVKLLSRAGRLDLACHLVAHEMRELHGVAPTRMVWSCLVTCCVKARDVARAVVVLDLLDREAGAAAGARTSLYATVVEGCLAQGEVGAALSLCERAFLRAHPEERARGASSLPTSCGAPSRPRAGAQRPRPGPRSRSWGPGSASRCAPRWRRRSAGAPSVAAPRAAREALGAVGPAARSGTRAGCIPLPAAPSPARSAPCPGPRPPGGPAARARSSGAAPVTLRGVSRRRPAAASSGPGARGTLP</sequence>
<comment type="caution">
    <text evidence="5">The sequence shown here is derived from an EMBL/GenBank/DDBJ whole genome shotgun (WGS) entry which is preliminary data.</text>
</comment>
<feature type="repeat" description="PPR" evidence="2">
    <location>
        <begin position="286"/>
        <end position="322"/>
    </location>
</feature>
<name>A0ABN9QG16_9DINO</name>
<feature type="compositionally biased region" description="Low complexity" evidence="3">
    <location>
        <begin position="845"/>
        <end position="858"/>
    </location>
</feature>
<dbReference type="InterPro" id="IPR011990">
    <property type="entry name" value="TPR-like_helical_dom_sf"/>
</dbReference>
<dbReference type="Gene3D" id="1.25.40.10">
    <property type="entry name" value="Tetratricopeptide repeat domain"/>
    <property type="match status" value="4"/>
</dbReference>
<dbReference type="Pfam" id="PF01535">
    <property type="entry name" value="PPR"/>
    <property type="match status" value="3"/>
</dbReference>
<organism evidence="5 6">
    <name type="scientific">Prorocentrum cordatum</name>
    <dbReference type="NCBI Taxonomy" id="2364126"/>
    <lineage>
        <taxon>Eukaryota</taxon>
        <taxon>Sar</taxon>
        <taxon>Alveolata</taxon>
        <taxon>Dinophyceae</taxon>
        <taxon>Prorocentrales</taxon>
        <taxon>Prorocentraceae</taxon>
        <taxon>Prorocentrum</taxon>
    </lineage>
</organism>
<feature type="domain" description="PROP1-like PPR" evidence="4">
    <location>
        <begin position="436"/>
        <end position="588"/>
    </location>
</feature>
<feature type="repeat" description="PPR" evidence="2">
    <location>
        <begin position="250"/>
        <end position="285"/>
    </location>
</feature>
<feature type="repeat" description="PPR" evidence="2">
    <location>
        <begin position="467"/>
        <end position="501"/>
    </location>
</feature>
<dbReference type="InterPro" id="IPR002885">
    <property type="entry name" value="PPR_rpt"/>
</dbReference>
<feature type="compositionally biased region" description="Gly residues" evidence="3">
    <location>
        <begin position="136"/>
        <end position="150"/>
    </location>
</feature>
<dbReference type="PANTHER" id="PTHR47932">
    <property type="entry name" value="ATPASE EXPRESSION PROTEIN 3"/>
    <property type="match status" value="1"/>
</dbReference>
<feature type="compositionally biased region" description="Polar residues" evidence="3">
    <location>
        <begin position="53"/>
        <end position="93"/>
    </location>
</feature>
<feature type="compositionally biased region" description="Acidic residues" evidence="3">
    <location>
        <begin position="113"/>
        <end position="122"/>
    </location>
</feature>
<feature type="compositionally biased region" description="Low complexity" evidence="3">
    <location>
        <begin position="730"/>
        <end position="758"/>
    </location>
</feature>
<evidence type="ECO:0000256" key="2">
    <source>
        <dbReference type="PROSITE-ProRule" id="PRU00708"/>
    </source>
</evidence>
<feature type="compositionally biased region" description="Low complexity" evidence="3">
    <location>
        <begin position="768"/>
        <end position="786"/>
    </location>
</feature>
<dbReference type="Pfam" id="PF17177">
    <property type="entry name" value="PPR_long"/>
    <property type="match status" value="1"/>
</dbReference>
<dbReference type="NCBIfam" id="TIGR00756">
    <property type="entry name" value="PPR"/>
    <property type="match status" value="7"/>
</dbReference>
<evidence type="ECO:0000256" key="3">
    <source>
        <dbReference type="SAM" id="MobiDB-lite"/>
    </source>
</evidence>
<evidence type="ECO:0000313" key="6">
    <source>
        <dbReference type="Proteomes" id="UP001189429"/>
    </source>
</evidence>
<feature type="region of interest" description="Disordered" evidence="3">
    <location>
        <begin position="717"/>
        <end position="858"/>
    </location>
</feature>
<feature type="repeat" description="PPR" evidence="2">
    <location>
        <begin position="572"/>
        <end position="606"/>
    </location>
</feature>
<feature type="repeat" description="PPR" evidence="2">
    <location>
        <begin position="502"/>
        <end position="536"/>
    </location>
</feature>
<dbReference type="PANTHER" id="PTHR47932:SF44">
    <property type="entry name" value="MIOREX COMPLEX COMPONENT 1"/>
    <property type="match status" value="1"/>
</dbReference>
<dbReference type="PROSITE" id="PS51375">
    <property type="entry name" value="PPR"/>
    <property type="match status" value="9"/>
</dbReference>
<keyword evidence="6" id="KW-1185">Reference proteome</keyword>
<protein>
    <recommendedName>
        <fullName evidence="4">PROP1-like PPR domain-containing protein</fullName>
    </recommendedName>
</protein>
<feature type="compositionally biased region" description="Acidic residues" evidence="3">
    <location>
        <begin position="95"/>
        <end position="105"/>
    </location>
</feature>
<gene>
    <name evidence="5" type="ORF">PCOR1329_LOCUS11585</name>
</gene>
<feature type="region of interest" description="Disordered" evidence="3">
    <location>
        <begin position="37"/>
        <end position="168"/>
    </location>
</feature>
<dbReference type="Proteomes" id="UP001189429">
    <property type="component" value="Unassembled WGS sequence"/>
</dbReference>
<keyword evidence="1" id="KW-0677">Repeat</keyword>
<evidence type="ECO:0000256" key="1">
    <source>
        <dbReference type="ARBA" id="ARBA00022737"/>
    </source>
</evidence>
<proteinExistence type="predicted"/>
<feature type="repeat" description="PPR" evidence="2">
    <location>
        <begin position="397"/>
        <end position="431"/>
    </location>
</feature>
<feature type="repeat" description="PPR" evidence="2">
    <location>
        <begin position="362"/>
        <end position="396"/>
    </location>
</feature>
<accession>A0ABN9QG16</accession>
<reference evidence="5" key="1">
    <citation type="submission" date="2023-10" db="EMBL/GenBank/DDBJ databases">
        <authorList>
            <person name="Chen Y."/>
            <person name="Shah S."/>
            <person name="Dougan E. K."/>
            <person name="Thang M."/>
            <person name="Chan C."/>
        </authorList>
    </citation>
    <scope>NUCLEOTIDE SEQUENCE [LARGE SCALE GENOMIC DNA]</scope>
</reference>
<evidence type="ECO:0000313" key="5">
    <source>
        <dbReference type="EMBL" id="CAK0804913.1"/>
    </source>
</evidence>
<feature type="compositionally biased region" description="Low complexity" evidence="3">
    <location>
        <begin position="822"/>
        <end position="833"/>
    </location>
</feature>
<feature type="repeat" description="PPR" evidence="2">
    <location>
        <begin position="432"/>
        <end position="466"/>
    </location>
</feature>